<feature type="compositionally biased region" description="Acidic residues" evidence="1">
    <location>
        <begin position="323"/>
        <end position="351"/>
    </location>
</feature>
<proteinExistence type="predicted"/>
<sequence length="351" mass="40570">MRRVKLVHLASLKTPPADKLKKLTLARAKLLKHMVAFGDLLAGYYSLLVPIIQSRAKDIDTQQPEQSALPLPSSFTPNAIEAAGFQDAAAIKRTLREGQAHDCLEDVRCSVLTYNHIAVVKSIDVTGQRAHTRGLALQRTQMNGARDATRLYNHNRRCMISLGMGEKDPELQELKETELWCWNVGKARNLGPTRPDPWYWSIGRPSDESEEEEEKWKLESRRAKWFRDRAALDRWKEEQEILEAEYLRINTLAAEYETLAEAKPPTDRERAILLGYVVYAWKQGRVYATLREDVESEWALREKLKRRKTKWDKLKEADALEEKEGEGEEGEEWEDTDDFSYLDEELVVEED</sequence>
<name>A0ABR3AAH4_9AGAR</name>
<gene>
    <name evidence="2" type="ORF">AAF712_002563</name>
</gene>
<evidence type="ECO:0000256" key="1">
    <source>
        <dbReference type="SAM" id="MobiDB-lite"/>
    </source>
</evidence>
<keyword evidence="3" id="KW-1185">Reference proteome</keyword>
<evidence type="ECO:0000313" key="2">
    <source>
        <dbReference type="EMBL" id="KAL0070372.1"/>
    </source>
</evidence>
<comment type="caution">
    <text evidence="2">The sequence shown here is derived from an EMBL/GenBank/DDBJ whole genome shotgun (WGS) entry which is preliminary data.</text>
</comment>
<dbReference type="Proteomes" id="UP001437256">
    <property type="component" value="Unassembled WGS sequence"/>
</dbReference>
<accession>A0ABR3AAH4</accession>
<reference evidence="2 3" key="1">
    <citation type="submission" date="2024-05" db="EMBL/GenBank/DDBJ databases">
        <title>A draft genome resource for the thread blight pathogen Marasmius tenuissimus strain MS-2.</title>
        <authorList>
            <person name="Yulfo-Soto G.E."/>
            <person name="Baruah I.K."/>
            <person name="Amoako-Attah I."/>
            <person name="Bukari Y."/>
            <person name="Meinhardt L.W."/>
            <person name="Bailey B.A."/>
            <person name="Cohen S.P."/>
        </authorList>
    </citation>
    <scope>NUCLEOTIDE SEQUENCE [LARGE SCALE GENOMIC DNA]</scope>
    <source>
        <strain evidence="2 3">MS-2</strain>
    </source>
</reference>
<organism evidence="2 3">
    <name type="scientific">Marasmius tenuissimus</name>
    <dbReference type="NCBI Taxonomy" id="585030"/>
    <lineage>
        <taxon>Eukaryota</taxon>
        <taxon>Fungi</taxon>
        <taxon>Dikarya</taxon>
        <taxon>Basidiomycota</taxon>
        <taxon>Agaricomycotina</taxon>
        <taxon>Agaricomycetes</taxon>
        <taxon>Agaricomycetidae</taxon>
        <taxon>Agaricales</taxon>
        <taxon>Marasmiineae</taxon>
        <taxon>Marasmiaceae</taxon>
        <taxon>Marasmius</taxon>
    </lineage>
</organism>
<feature type="region of interest" description="Disordered" evidence="1">
    <location>
        <begin position="318"/>
        <end position="351"/>
    </location>
</feature>
<protein>
    <submittedName>
        <fullName evidence="2">Uncharacterized protein</fullName>
    </submittedName>
</protein>
<dbReference type="EMBL" id="JBBXMP010000007">
    <property type="protein sequence ID" value="KAL0070372.1"/>
    <property type="molecule type" value="Genomic_DNA"/>
</dbReference>
<evidence type="ECO:0000313" key="3">
    <source>
        <dbReference type="Proteomes" id="UP001437256"/>
    </source>
</evidence>